<dbReference type="Proteomes" id="UP000013827">
    <property type="component" value="Unassembled WGS sequence"/>
</dbReference>
<feature type="signal peptide" evidence="3">
    <location>
        <begin position="1"/>
        <end position="19"/>
    </location>
</feature>
<accession>A0A0D3J2J4</accession>
<dbReference type="PaxDb" id="2903-EOD17729"/>
<dbReference type="HOGENOM" id="CLU_014823_3_1_1"/>
<dbReference type="GO" id="GO:0070004">
    <property type="term" value="F:cysteine-type exopeptidase activity"/>
    <property type="evidence" value="ECO:0007669"/>
    <property type="project" value="InterPro"/>
</dbReference>
<evidence type="ECO:0000256" key="3">
    <source>
        <dbReference type="SAM" id="SignalP"/>
    </source>
</evidence>
<evidence type="ECO:0000256" key="2">
    <source>
        <dbReference type="SAM" id="MobiDB-lite"/>
    </source>
</evidence>
<dbReference type="GeneID" id="17264058"/>
<reference evidence="5" key="1">
    <citation type="journal article" date="2013" name="Nature">
        <title>Pan genome of the phytoplankton Emiliania underpins its global distribution.</title>
        <authorList>
            <person name="Read B.A."/>
            <person name="Kegel J."/>
            <person name="Klute M.J."/>
            <person name="Kuo A."/>
            <person name="Lefebvre S.C."/>
            <person name="Maumus F."/>
            <person name="Mayer C."/>
            <person name="Miller J."/>
            <person name="Monier A."/>
            <person name="Salamov A."/>
            <person name="Young J."/>
            <person name="Aguilar M."/>
            <person name="Claverie J.M."/>
            <person name="Frickenhaus S."/>
            <person name="Gonzalez K."/>
            <person name="Herman E.K."/>
            <person name="Lin Y.C."/>
            <person name="Napier J."/>
            <person name="Ogata H."/>
            <person name="Sarno A.F."/>
            <person name="Shmutz J."/>
            <person name="Schroeder D."/>
            <person name="de Vargas C."/>
            <person name="Verret F."/>
            <person name="von Dassow P."/>
            <person name="Valentin K."/>
            <person name="Van de Peer Y."/>
            <person name="Wheeler G."/>
            <person name="Dacks J.B."/>
            <person name="Delwiche C.F."/>
            <person name="Dyhrman S.T."/>
            <person name="Glockner G."/>
            <person name="John U."/>
            <person name="Richards T."/>
            <person name="Worden A.Z."/>
            <person name="Zhang X."/>
            <person name="Grigoriev I.V."/>
            <person name="Allen A.E."/>
            <person name="Bidle K."/>
            <person name="Borodovsky M."/>
            <person name="Bowler C."/>
            <person name="Brownlee C."/>
            <person name="Cock J.M."/>
            <person name="Elias M."/>
            <person name="Gladyshev V.N."/>
            <person name="Groth M."/>
            <person name="Guda C."/>
            <person name="Hadaegh A."/>
            <person name="Iglesias-Rodriguez M.D."/>
            <person name="Jenkins J."/>
            <person name="Jones B.M."/>
            <person name="Lawson T."/>
            <person name="Leese F."/>
            <person name="Lindquist E."/>
            <person name="Lobanov A."/>
            <person name="Lomsadze A."/>
            <person name="Malik S.B."/>
            <person name="Marsh M.E."/>
            <person name="Mackinder L."/>
            <person name="Mock T."/>
            <person name="Mueller-Roeber B."/>
            <person name="Pagarete A."/>
            <person name="Parker M."/>
            <person name="Probert I."/>
            <person name="Quesneville H."/>
            <person name="Raines C."/>
            <person name="Rensing S.A."/>
            <person name="Riano-Pachon D.M."/>
            <person name="Richier S."/>
            <person name="Rokitta S."/>
            <person name="Shiraiwa Y."/>
            <person name="Soanes D.M."/>
            <person name="van der Giezen M."/>
            <person name="Wahlund T.M."/>
            <person name="Williams B."/>
            <person name="Wilson W."/>
            <person name="Wolfe G."/>
            <person name="Wurch L.L."/>
        </authorList>
    </citation>
    <scope>NUCLEOTIDE SEQUENCE</scope>
</reference>
<name>A0A0D3J2J4_EMIH1</name>
<dbReference type="KEGG" id="ehx:EMIHUDRAFT_209670"/>
<dbReference type="PANTHER" id="PTHR12994:SF17">
    <property type="entry name" value="LD30995P"/>
    <property type="match status" value="1"/>
</dbReference>
<protein>
    <recommendedName>
        <fullName evidence="6">Dipeptidase</fullName>
    </recommendedName>
</protein>
<dbReference type="EnsemblProtists" id="EOD17729">
    <property type="protein sequence ID" value="EOD17729"/>
    <property type="gene ID" value="EMIHUDRAFT_209670"/>
</dbReference>
<dbReference type="Gene3D" id="3.60.60.10">
    <property type="entry name" value="Penicillin V Acylase, Chain A"/>
    <property type="match status" value="1"/>
</dbReference>
<organism evidence="4 5">
    <name type="scientific">Emiliania huxleyi (strain CCMP1516)</name>
    <dbReference type="NCBI Taxonomy" id="280463"/>
    <lineage>
        <taxon>Eukaryota</taxon>
        <taxon>Haptista</taxon>
        <taxon>Haptophyta</taxon>
        <taxon>Prymnesiophyceae</taxon>
        <taxon>Isochrysidales</taxon>
        <taxon>Noelaerhabdaceae</taxon>
        <taxon>Emiliania</taxon>
    </lineage>
</organism>
<sequence length="686" mass="75609">MARVYASLRLLSVAAPTLACTNVLVTQEASASGNILLGYNDDSSNRYAAITRFPAQPGEEGRQRPIYLYDNGNFSGYIPDEKPTYNVISNSNEWGVVIAETTHGGLSLLDTDLKTQNDGVGHTMDYGSLIYTALQRSRTARDAIGVITSLTQKYGYSSAMEGFSITDGVEIWILEMIGKGEIEKGTLWLAKRLPPGTIYAHANQARLGEIRSPTGYEGNPKKLKYKNCHSNEEGGFAHGPPLVEDLATASGDPFDGKMTYSAPGSKTYDYVLDPDLDCMVSSNAGDGTRFDAAKRNLDPEEFALEQGLYDPKDGPFSFSDVFCPVDFGGARYCEARAPARVWNIFSKVAHPDDFDSAAYLGYAKGYDLANRMPEFVRVKKPISRLDVHDLLSLTYEGTWLDPAVDIGAGIFRTPQRLGAGLSWTSEGESYINERPVGTFYTAWHFVSEVRNSKRCQALEQPDWDVVMDFMKGYGQEAMPAPWDTPTNSRYAGADCFPPKMRSVTWWGAKQHKWSPKIPLYGGATKVSNLVYSMQSHVSEDVLDARKKFNDYAEGMLKSMDEKLVAMTEEEAQTHMDKATIDMGAMAVDYWDYLWQTLLAAYADGYTRLPGKEGDEGYNYLFEGTKKASEADEAWKKAVVADTGMKYRQPGGSCAEFDPDGKCLSTSRGVKKGGPVVPASKRHGVSP</sequence>
<dbReference type="GO" id="GO:0006508">
    <property type="term" value="P:proteolysis"/>
    <property type="evidence" value="ECO:0007669"/>
    <property type="project" value="InterPro"/>
</dbReference>
<dbReference type="InterPro" id="IPR005322">
    <property type="entry name" value="Peptidase_C69"/>
</dbReference>
<keyword evidence="5" id="KW-1185">Reference proteome</keyword>
<feature type="chain" id="PRO_5044275374" description="Dipeptidase" evidence="3">
    <location>
        <begin position="20"/>
        <end position="686"/>
    </location>
</feature>
<reference evidence="4" key="2">
    <citation type="submission" date="2024-10" db="UniProtKB">
        <authorList>
            <consortium name="EnsemblProtists"/>
        </authorList>
    </citation>
    <scope>IDENTIFICATION</scope>
</reference>
<dbReference type="RefSeq" id="XP_005770158.1">
    <property type="nucleotide sequence ID" value="XM_005770101.1"/>
</dbReference>
<feature type="region of interest" description="Disordered" evidence="2">
    <location>
        <begin position="664"/>
        <end position="686"/>
    </location>
</feature>
<dbReference type="PANTHER" id="PTHR12994">
    <property type="entry name" value="SECERNIN"/>
    <property type="match status" value="1"/>
</dbReference>
<evidence type="ECO:0008006" key="6">
    <source>
        <dbReference type="Google" id="ProtNLM"/>
    </source>
</evidence>
<evidence type="ECO:0000313" key="5">
    <source>
        <dbReference type="Proteomes" id="UP000013827"/>
    </source>
</evidence>
<comment type="similarity">
    <text evidence="1">Belongs to the peptidase C69 family. Secernin subfamily.</text>
</comment>
<dbReference type="STRING" id="2903.R1EA10"/>
<dbReference type="Pfam" id="PF03577">
    <property type="entry name" value="Peptidase_C69"/>
    <property type="match status" value="2"/>
</dbReference>
<evidence type="ECO:0000313" key="4">
    <source>
        <dbReference type="EnsemblProtists" id="EOD17729"/>
    </source>
</evidence>
<evidence type="ECO:0000256" key="1">
    <source>
        <dbReference type="ARBA" id="ARBA00005705"/>
    </source>
</evidence>
<keyword evidence="3" id="KW-0732">Signal</keyword>
<proteinExistence type="inferred from homology"/>
<dbReference type="GO" id="GO:0016805">
    <property type="term" value="F:dipeptidase activity"/>
    <property type="evidence" value="ECO:0007669"/>
    <property type="project" value="InterPro"/>
</dbReference>
<dbReference type="AlphaFoldDB" id="A0A0D3J2J4"/>